<evidence type="ECO:0000259" key="1">
    <source>
        <dbReference type="Pfam" id="PF07596"/>
    </source>
</evidence>
<gene>
    <name evidence="2" type="ORF">EC9_45160</name>
</gene>
<dbReference type="InterPro" id="IPR012902">
    <property type="entry name" value="N_methyl_site"/>
</dbReference>
<dbReference type="AlphaFoldDB" id="A0A517M603"/>
<accession>A0A517M603</accession>
<sequence length="344" mass="37007">MKCSKRFPGSSRKGFTLVELLVVIAIIGILVGLLLPAVQAAREAARRMQCTNNLKQLALALHNYHDTYLTFPRYAQIPGSRTTNSDYNYSVQIKLLPFIEQTALYDTIKENSNDFYASPGGDNEVRVFRNTAFVCPSDMPFPSDSYKGNCNYPVSAGSNLGWDVSTSRHNGVFQASAATNMAHIIDGTSNTIMLGEHLTGDYDDGTYRAETDTVAGLAWSGINDSTQQGPITQSQVETAGAACDAGGSSGSLSHRSISGMRYNRGIFTYTVFNTLAPPNWKYPACTVNSAVGSSQGVYPARSRHPGGVNFALADASVRMIAETTDLQVYHGLGSRNGGEVVSVP</sequence>
<dbReference type="OrthoDB" id="209901at2"/>
<dbReference type="PANTHER" id="PTHR30093">
    <property type="entry name" value="GENERAL SECRETION PATHWAY PROTEIN G"/>
    <property type="match status" value="1"/>
</dbReference>
<dbReference type="EMBL" id="CP036261">
    <property type="protein sequence ID" value="QDS90309.1"/>
    <property type="molecule type" value="Genomic_DNA"/>
</dbReference>
<evidence type="ECO:0000313" key="3">
    <source>
        <dbReference type="Proteomes" id="UP000319557"/>
    </source>
</evidence>
<dbReference type="NCBIfam" id="TIGR02532">
    <property type="entry name" value="IV_pilin_GFxxxE"/>
    <property type="match status" value="1"/>
</dbReference>
<dbReference type="InterPro" id="IPR011453">
    <property type="entry name" value="DUF1559"/>
</dbReference>
<dbReference type="NCBIfam" id="TIGR04294">
    <property type="entry name" value="pre_pil_HX9DG"/>
    <property type="match status" value="1"/>
</dbReference>
<dbReference type="Proteomes" id="UP000319557">
    <property type="component" value="Chromosome"/>
</dbReference>
<evidence type="ECO:0000313" key="2">
    <source>
        <dbReference type="EMBL" id="QDS90309.1"/>
    </source>
</evidence>
<organism evidence="2 3">
    <name type="scientific">Rosistilla ulvae</name>
    <dbReference type="NCBI Taxonomy" id="1930277"/>
    <lineage>
        <taxon>Bacteria</taxon>
        <taxon>Pseudomonadati</taxon>
        <taxon>Planctomycetota</taxon>
        <taxon>Planctomycetia</taxon>
        <taxon>Pirellulales</taxon>
        <taxon>Pirellulaceae</taxon>
        <taxon>Rosistilla</taxon>
    </lineage>
</organism>
<dbReference type="SUPFAM" id="SSF54523">
    <property type="entry name" value="Pili subunits"/>
    <property type="match status" value="1"/>
</dbReference>
<keyword evidence="3" id="KW-1185">Reference proteome</keyword>
<feature type="domain" description="DUF1559" evidence="1">
    <location>
        <begin position="39"/>
        <end position="326"/>
    </location>
</feature>
<proteinExistence type="predicted"/>
<protein>
    <submittedName>
        <fullName evidence="2">Putative major pilin subunit</fullName>
    </submittedName>
</protein>
<dbReference type="Pfam" id="PF07963">
    <property type="entry name" value="N_methyl"/>
    <property type="match status" value="1"/>
</dbReference>
<dbReference type="PROSITE" id="PS00409">
    <property type="entry name" value="PROKAR_NTER_METHYL"/>
    <property type="match status" value="1"/>
</dbReference>
<dbReference type="Pfam" id="PF07596">
    <property type="entry name" value="SBP_bac_10"/>
    <property type="match status" value="1"/>
</dbReference>
<dbReference type="PANTHER" id="PTHR30093:SF2">
    <property type="entry name" value="TYPE II SECRETION SYSTEM PROTEIN H"/>
    <property type="match status" value="1"/>
</dbReference>
<dbReference type="KEGG" id="ruv:EC9_45160"/>
<dbReference type="RefSeq" id="WP_145348142.1">
    <property type="nucleotide sequence ID" value="NZ_CP036261.1"/>
</dbReference>
<dbReference type="InterPro" id="IPR027558">
    <property type="entry name" value="Pre_pil_HX9DG_C"/>
</dbReference>
<name>A0A517M603_9BACT</name>
<reference evidence="2 3" key="1">
    <citation type="submission" date="2019-02" db="EMBL/GenBank/DDBJ databases">
        <title>Deep-cultivation of Planctomycetes and their phenomic and genomic characterization uncovers novel biology.</title>
        <authorList>
            <person name="Wiegand S."/>
            <person name="Jogler M."/>
            <person name="Boedeker C."/>
            <person name="Pinto D."/>
            <person name="Vollmers J."/>
            <person name="Rivas-Marin E."/>
            <person name="Kohn T."/>
            <person name="Peeters S.H."/>
            <person name="Heuer A."/>
            <person name="Rast P."/>
            <person name="Oberbeckmann S."/>
            <person name="Bunk B."/>
            <person name="Jeske O."/>
            <person name="Meyerdierks A."/>
            <person name="Storesund J.E."/>
            <person name="Kallscheuer N."/>
            <person name="Luecker S."/>
            <person name="Lage O.M."/>
            <person name="Pohl T."/>
            <person name="Merkel B.J."/>
            <person name="Hornburger P."/>
            <person name="Mueller R.-W."/>
            <person name="Bruemmer F."/>
            <person name="Labrenz M."/>
            <person name="Spormann A.M."/>
            <person name="Op den Camp H."/>
            <person name="Overmann J."/>
            <person name="Amann R."/>
            <person name="Jetten M.S.M."/>
            <person name="Mascher T."/>
            <person name="Medema M.H."/>
            <person name="Devos D.P."/>
            <person name="Kaster A.-K."/>
            <person name="Ovreas L."/>
            <person name="Rohde M."/>
            <person name="Galperin M.Y."/>
            <person name="Jogler C."/>
        </authorList>
    </citation>
    <scope>NUCLEOTIDE SEQUENCE [LARGE SCALE GENOMIC DNA]</scope>
    <source>
        <strain evidence="2 3">EC9</strain>
    </source>
</reference>
<dbReference type="Gene3D" id="3.30.700.10">
    <property type="entry name" value="Glycoprotein, Type 4 Pilin"/>
    <property type="match status" value="1"/>
</dbReference>
<dbReference type="InterPro" id="IPR045584">
    <property type="entry name" value="Pilin-like"/>
</dbReference>